<dbReference type="InterPro" id="IPR025683">
    <property type="entry name" value="Protein_beta"/>
</dbReference>
<reference evidence="1" key="1">
    <citation type="submission" date="2023-02" db="EMBL/GenBank/DDBJ databases">
        <title>Description of Herbaspirillum huttiense subsp. nephrolepsisexaltata and Herbaspirillum huttiense subsp. lycopersicon.</title>
        <authorList>
            <person name="Poudel M."/>
            <person name="Sharma A."/>
            <person name="Goss E."/>
            <person name="Tapia J.H."/>
            <person name="Harmon C.M."/>
            <person name="Jones J.B."/>
        </authorList>
    </citation>
    <scope>NUCLEOTIDE SEQUENCE</scope>
    <source>
        <strain evidence="1">NC40101</strain>
    </source>
</reference>
<accession>A0AAE4GC24</accession>
<protein>
    <recommendedName>
        <fullName evidence="2">T4 beta protein</fullName>
    </recommendedName>
</protein>
<evidence type="ECO:0008006" key="2">
    <source>
        <dbReference type="Google" id="ProtNLM"/>
    </source>
</evidence>
<evidence type="ECO:0000313" key="1">
    <source>
        <dbReference type="EMBL" id="MDT0339677.1"/>
    </source>
</evidence>
<organism evidence="1">
    <name type="scientific">Herbaspirillum huttiense subsp. nephrolepidis</name>
    <dbReference type="NCBI Taxonomy" id="3075126"/>
    <lineage>
        <taxon>Bacteria</taxon>
        <taxon>Pseudomonadati</taxon>
        <taxon>Pseudomonadota</taxon>
        <taxon>Betaproteobacteria</taxon>
        <taxon>Burkholderiales</taxon>
        <taxon>Oxalobacteraceae</taxon>
        <taxon>Herbaspirillum</taxon>
    </lineage>
</organism>
<name>A0AAE4GC24_9BURK</name>
<gene>
    <name evidence="1" type="ORF">RJN63_22790</name>
</gene>
<sequence>MTLYVPFLKMKQNEIGAISAISQHHRNQLRPFFDIPKTKTESRPEIIARITTAKKQADKELSATEFYLDNYDVDDSVDIGGPSPYGSLLNYFREHRVIPVIALNRHQLHNQAALAFAAKRDRKVLLRLTSEDMESYRLAQPQLMQLYKSIAEAGIAEIQLALDFRVIKDKVETLASNAEMFLRAFRRDYVAHSVIVAGSSIPASVRDLLKTKDSAILDRREWELWENLRAGGRLPSSFGDVAFGDYGVVSPDYTDVEMNFAMLQNVAAPKAFYTFEGKFFVVRGGAFKTHPDKYRQYYAIADLIASQSYFRDVSYSFGERYIYERTAMASSRSSKPGSPGSWLKATLSSHFTYIVDELL</sequence>
<dbReference type="RefSeq" id="WP_310837319.1">
    <property type="nucleotide sequence ID" value="NZ_JAVLSM010000006.1"/>
</dbReference>
<dbReference type="AlphaFoldDB" id="A0AAE4GC24"/>
<comment type="caution">
    <text evidence="1">The sequence shown here is derived from an EMBL/GenBank/DDBJ whole genome shotgun (WGS) entry which is preliminary data.</text>
</comment>
<dbReference type="EMBL" id="JAVRAA010000014">
    <property type="protein sequence ID" value="MDT0339677.1"/>
    <property type="molecule type" value="Genomic_DNA"/>
</dbReference>
<dbReference type="Pfam" id="PF14350">
    <property type="entry name" value="Beta_protein"/>
    <property type="match status" value="1"/>
</dbReference>
<proteinExistence type="predicted"/>